<reference evidence="2 3" key="1">
    <citation type="submission" date="2015-09" db="EMBL/GenBank/DDBJ databases">
        <title>Trachymyrmex zeteki WGS genome.</title>
        <authorList>
            <person name="Nygaard S."/>
            <person name="Hu H."/>
            <person name="Boomsma J."/>
            <person name="Zhang G."/>
        </authorList>
    </citation>
    <scope>NUCLEOTIDE SEQUENCE [LARGE SCALE GENOMIC DNA]</scope>
    <source>
        <strain evidence="2">Tzet28-1</strain>
        <tissue evidence="2">Whole body</tissue>
    </source>
</reference>
<feature type="region of interest" description="Disordered" evidence="1">
    <location>
        <begin position="1"/>
        <end position="32"/>
    </location>
</feature>
<keyword evidence="3" id="KW-1185">Reference proteome</keyword>
<feature type="compositionally biased region" description="Basic residues" evidence="1">
    <location>
        <begin position="1"/>
        <end position="21"/>
    </location>
</feature>
<evidence type="ECO:0000256" key="1">
    <source>
        <dbReference type="SAM" id="MobiDB-lite"/>
    </source>
</evidence>
<feature type="region of interest" description="Disordered" evidence="1">
    <location>
        <begin position="323"/>
        <end position="368"/>
    </location>
</feature>
<proteinExistence type="predicted"/>
<dbReference type="AlphaFoldDB" id="A0A151X1K2"/>
<feature type="region of interest" description="Disordered" evidence="1">
    <location>
        <begin position="199"/>
        <end position="269"/>
    </location>
</feature>
<evidence type="ECO:0000313" key="2">
    <source>
        <dbReference type="EMBL" id="KYQ54291.1"/>
    </source>
</evidence>
<evidence type="ECO:0000313" key="3">
    <source>
        <dbReference type="Proteomes" id="UP000075809"/>
    </source>
</evidence>
<feature type="compositionally biased region" description="Basic and acidic residues" evidence="1">
    <location>
        <begin position="211"/>
        <end position="220"/>
    </location>
</feature>
<sequence>MRGRSFVSRRRRWRRRRRRSSTQHPTHSRFSGRLNAFGVCQAAAPSTPSPFLVPYDTTRRRSPLSVIVVSHGEKAGAAVNGGDAGRDTMRDEKQRGRERDQKRGVRETRLDDDEAIIFGARRSARTIEGAATGRPRRLAVTANFVPSTLQNSRLSPSRSSGIPAANENSCRTRLAVGTRTRQVVLRDCFGPCMQIPNDSTDESFDVEEASENNREAEVKTRLNNNGPRRGGGGKEAGVTAVRNASQRLADEKEDETSADSPRRNHGTGNFQIKFPIARCRWKPKRAVDAPSTSSYPRGFAKERAPPPIDAEIRYLSSSGRYIASESASGHDERLTEREGGGGGGGTSTEVRRRRGELCRACGAPDKKR</sequence>
<feature type="compositionally biased region" description="Basic and acidic residues" evidence="1">
    <location>
        <begin position="84"/>
        <end position="107"/>
    </location>
</feature>
<feature type="compositionally biased region" description="Basic and acidic residues" evidence="1">
    <location>
        <begin position="328"/>
        <end position="339"/>
    </location>
</feature>
<feature type="region of interest" description="Disordered" evidence="1">
    <location>
        <begin position="76"/>
        <end position="107"/>
    </location>
</feature>
<dbReference type="EMBL" id="KQ982585">
    <property type="protein sequence ID" value="KYQ54291.1"/>
    <property type="molecule type" value="Genomic_DNA"/>
</dbReference>
<accession>A0A151X1K2</accession>
<dbReference type="Proteomes" id="UP000075809">
    <property type="component" value="Unassembled WGS sequence"/>
</dbReference>
<organism evidence="2 3">
    <name type="scientific">Mycetomoellerius zeteki</name>
    <dbReference type="NCBI Taxonomy" id="64791"/>
    <lineage>
        <taxon>Eukaryota</taxon>
        <taxon>Metazoa</taxon>
        <taxon>Ecdysozoa</taxon>
        <taxon>Arthropoda</taxon>
        <taxon>Hexapoda</taxon>
        <taxon>Insecta</taxon>
        <taxon>Pterygota</taxon>
        <taxon>Neoptera</taxon>
        <taxon>Endopterygota</taxon>
        <taxon>Hymenoptera</taxon>
        <taxon>Apocrita</taxon>
        <taxon>Aculeata</taxon>
        <taxon>Formicoidea</taxon>
        <taxon>Formicidae</taxon>
        <taxon>Myrmicinae</taxon>
        <taxon>Mycetomoellerius</taxon>
    </lineage>
</organism>
<feature type="compositionally biased region" description="Acidic residues" evidence="1">
    <location>
        <begin position="199"/>
        <end position="210"/>
    </location>
</feature>
<gene>
    <name evidence="2" type="ORF">ALC60_06835</name>
</gene>
<name>A0A151X1K2_9HYME</name>
<protein>
    <submittedName>
        <fullName evidence="2">Uncharacterized protein</fullName>
    </submittedName>
</protein>